<protein>
    <submittedName>
        <fullName evidence="8">RDD family protein</fullName>
    </submittedName>
</protein>
<dbReference type="Pfam" id="PF06271">
    <property type="entry name" value="RDD"/>
    <property type="match status" value="1"/>
</dbReference>
<evidence type="ECO:0000313" key="9">
    <source>
        <dbReference type="Proteomes" id="UP000253782"/>
    </source>
</evidence>
<evidence type="ECO:0000256" key="4">
    <source>
        <dbReference type="ARBA" id="ARBA00022989"/>
    </source>
</evidence>
<feature type="transmembrane region" description="Helical" evidence="6">
    <location>
        <begin position="21"/>
        <end position="43"/>
    </location>
</feature>
<evidence type="ECO:0000256" key="6">
    <source>
        <dbReference type="SAM" id="Phobius"/>
    </source>
</evidence>
<keyword evidence="3 6" id="KW-0812">Transmembrane</keyword>
<dbReference type="GO" id="GO:0005886">
    <property type="term" value="C:plasma membrane"/>
    <property type="evidence" value="ECO:0007669"/>
    <property type="project" value="UniProtKB-SubCell"/>
</dbReference>
<dbReference type="OrthoDB" id="9787732at2"/>
<dbReference type="RefSeq" id="WP_114845613.1">
    <property type="nucleotide sequence ID" value="NZ_JBHSPE010000005.1"/>
</dbReference>
<dbReference type="InterPro" id="IPR010432">
    <property type="entry name" value="RDD"/>
</dbReference>
<feature type="transmembrane region" description="Helical" evidence="6">
    <location>
        <begin position="126"/>
        <end position="147"/>
    </location>
</feature>
<keyword evidence="5 6" id="KW-0472">Membrane</keyword>
<evidence type="ECO:0000313" key="8">
    <source>
        <dbReference type="EMBL" id="RDD81747.1"/>
    </source>
</evidence>
<proteinExistence type="predicted"/>
<comment type="subcellular location">
    <subcellularLocation>
        <location evidence="1">Cell membrane</location>
        <topology evidence="1">Multi-pass membrane protein</topology>
    </subcellularLocation>
</comment>
<dbReference type="PANTHER" id="PTHR36115">
    <property type="entry name" value="PROLINE-RICH ANTIGEN HOMOLOG-RELATED"/>
    <property type="match status" value="1"/>
</dbReference>
<keyword evidence="4 6" id="KW-1133">Transmembrane helix</keyword>
<evidence type="ECO:0000256" key="2">
    <source>
        <dbReference type="ARBA" id="ARBA00022475"/>
    </source>
</evidence>
<keyword evidence="2" id="KW-1003">Cell membrane</keyword>
<evidence type="ECO:0000256" key="5">
    <source>
        <dbReference type="ARBA" id="ARBA00023136"/>
    </source>
</evidence>
<reference evidence="8 9" key="1">
    <citation type="submission" date="2018-07" db="EMBL/GenBank/DDBJ databases">
        <title>Dyella tabacisoli L4-6T, whole genome shotgun sequence.</title>
        <authorList>
            <person name="Zhou X.-K."/>
            <person name="Li W.-J."/>
            <person name="Duan Y.-Q."/>
        </authorList>
    </citation>
    <scope>NUCLEOTIDE SEQUENCE [LARGE SCALE GENOMIC DNA]</scope>
    <source>
        <strain evidence="8 9">L4-6</strain>
    </source>
</reference>
<accession>A0A369UMN4</accession>
<evidence type="ECO:0000256" key="1">
    <source>
        <dbReference type="ARBA" id="ARBA00004651"/>
    </source>
</evidence>
<evidence type="ECO:0000256" key="3">
    <source>
        <dbReference type="ARBA" id="ARBA00022692"/>
    </source>
</evidence>
<keyword evidence="9" id="KW-1185">Reference proteome</keyword>
<dbReference type="EMBL" id="QQAH01000009">
    <property type="protein sequence ID" value="RDD81747.1"/>
    <property type="molecule type" value="Genomic_DNA"/>
</dbReference>
<dbReference type="AlphaFoldDB" id="A0A369UMN4"/>
<feature type="transmembrane region" description="Helical" evidence="6">
    <location>
        <begin position="49"/>
        <end position="67"/>
    </location>
</feature>
<feature type="domain" description="RDD" evidence="7">
    <location>
        <begin position="14"/>
        <end position="161"/>
    </location>
</feature>
<sequence>MDTVHGEGESILDLAGFWRRLGAFAIDCVLLGMVGSILGQLLFGQLARLGGYGTWLGFAIALAYFGICNSRINGGQTFGKKVLSVRVVDVHGQLLSLSRSLCRYTVLGLPFFLNGMSIDPQRPMPWLVYLVALIFIGGGLSIIYLYIFNRRTRQSLHDLAVGSYVVRVEPRLPVKPLASLWQGHFVVLALLAVAGLAAPVVGERVSHSQGLAGLLPAYSLLLKQPHVVNVMVTNGWVSMNGQAARHYLSAQLVLDTSQIDYDVLANNAAHLMAANYPDIASKDAVVVDLIYGYNIGISSARKVHRYSFTPQELR</sequence>
<dbReference type="Proteomes" id="UP000253782">
    <property type="component" value="Unassembled WGS sequence"/>
</dbReference>
<comment type="caution">
    <text evidence="8">The sequence shown here is derived from an EMBL/GenBank/DDBJ whole genome shotgun (WGS) entry which is preliminary data.</text>
</comment>
<evidence type="ECO:0000259" key="7">
    <source>
        <dbReference type="Pfam" id="PF06271"/>
    </source>
</evidence>
<gene>
    <name evidence="8" type="ORF">DVJ77_11370</name>
</gene>
<organism evidence="8 9">
    <name type="scientific">Dyella tabacisoli</name>
    <dbReference type="NCBI Taxonomy" id="2282381"/>
    <lineage>
        <taxon>Bacteria</taxon>
        <taxon>Pseudomonadati</taxon>
        <taxon>Pseudomonadota</taxon>
        <taxon>Gammaproteobacteria</taxon>
        <taxon>Lysobacterales</taxon>
        <taxon>Rhodanobacteraceae</taxon>
        <taxon>Dyella</taxon>
    </lineage>
</organism>
<feature type="transmembrane region" description="Helical" evidence="6">
    <location>
        <begin position="181"/>
        <end position="201"/>
    </location>
</feature>
<name>A0A369UMN4_9GAMM</name>
<dbReference type="InterPro" id="IPR051791">
    <property type="entry name" value="Pra-immunoreactive"/>
</dbReference>